<comment type="caution">
    <text evidence="2">The sequence shown here is derived from an EMBL/GenBank/DDBJ whole genome shotgun (WGS) entry which is preliminary data.</text>
</comment>
<evidence type="ECO:0000313" key="2">
    <source>
        <dbReference type="EMBL" id="CAH9102838.1"/>
    </source>
</evidence>
<protein>
    <recommendedName>
        <fullName evidence="1">DUF4283 domain-containing protein</fullName>
    </recommendedName>
</protein>
<proteinExistence type="predicted"/>
<dbReference type="InterPro" id="IPR025558">
    <property type="entry name" value="DUF4283"/>
</dbReference>
<dbReference type="AlphaFoldDB" id="A0A9P0ZIQ2"/>
<feature type="domain" description="DUF4283" evidence="1">
    <location>
        <begin position="245"/>
        <end position="324"/>
    </location>
</feature>
<dbReference type="Pfam" id="PF14111">
    <property type="entry name" value="DUF4283"/>
    <property type="match status" value="1"/>
</dbReference>
<keyword evidence="3" id="KW-1185">Reference proteome</keyword>
<accession>A0A9P0ZIQ2</accession>
<gene>
    <name evidence="2" type="ORF">CEURO_LOCUS15933</name>
</gene>
<dbReference type="Proteomes" id="UP001152484">
    <property type="component" value="Unassembled WGS sequence"/>
</dbReference>
<name>A0A9P0ZIQ2_CUSEU</name>
<evidence type="ECO:0000259" key="1">
    <source>
        <dbReference type="Pfam" id="PF14111"/>
    </source>
</evidence>
<dbReference type="OrthoDB" id="1304801at2759"/>
<evidence type="ECO:0000313" key="3">
    <source>
        <dbReference type="Proteomes" id="UP001152484"/>
    </source>
</evidence>
<reference evidence="2" key="1">
    <citation type="submission" date="2022-07" db="EMBL/GenBank/DDBJ databases">
        <authorList>
            <person name="Macas J."/>
            <person name="Novak P."/>
            <person name="Neumann P."/>
        </authorList>
    </citation>
    <scope>NUCLEOTIDE SEQUENCE</scope>
</reference>
<dbReference type="PANTHER" id="PTHR33233">
    <property type="entry name" value="ENDONUCLEASE/EXONUCLEASE/PHOSPHATASE"/>
    <property type="match status" value="1"/>
</dbReference>
<dbReference type="PANTHER" id="PTHR33233:SF17">
    <property type="entry name" value="DUF4283 DOMAIN-CONTAINING PROTEIN"/>
    <property type="match status" value="1"/>
</dbReference>
<organism evidence="2 3">
    <name type="scientific">Cuscuta europaea</name>
    <name type="common">European dodder</name>
    <dbReference type="NCBI Taxonomy" id="41803"/>
    <lineage>
        <taxon>Eukaryota</taxon>
        <taxon>Viridiplantae</taxon>
        <taxon>Streptophyta</taxon>
        <taxon>Embryophyta</taxon>
        <taxon>Tracheophyta</taxon>
        <taxon>Spermatophyta</taxon>
        <taxon>Magnoliopsida</taxon>
        <taxon>eudicotyledons</taxon>
        <taxon>Gunneridae</taxon>
        <taxon>Pentapetalae</taxon>
        <taxon>asterids</taxon>
        <taxon>lamiids</taxon>
        <taxon>Solanales</taxon>
        <taxon>Convolvulaceae</taxon>
        <taxon>Cuscuteae</taxon>
        <taxon>Cuscuta</taxon>
        <taxon>Cuscuta subgen. Cuscuta</taxon>
    </lineage>
</organism>
<sequence length="355" mass="37850">MGRTKQGFGDSSTARITRSRYAALEDMDDDFPALKTILMKLGDNSETANKSSGHASPGATATGIAKLGPAAVNANVSVQTSTSSKLGPAAAKIPGHLGTVNATSGHSARAAATGISPGSVTESVVFTEANTTSSALAVAAKIPGQLPTKAVGEKTAAGKSEIGTSIGQTTKTAVTPNSEKSATELSIGISTAVKHVKLAETSGTKPWNSLFKDNRDPNNGIKLKFVPPKGETLDFGDRVLPSMVEMWGHCLVGHFTGRFPGLKAVHDLRAKWGVRCLVRSHNKDWIIFKFQNEEDRSKVLLEGPYTVFGKLIMLKELAEDFTFEDEEFLKIPIWVKFPKLPVSLWNEKAMSEVAL</sequence>
<dbReference type="EMBL" id="CAMAPE010000042">
    <property type="protein sequence ID" value="CAH9102838.1"/>
    <property type="molecule type" value="Genomic_DNA"/>
</dbReference>